<organism evidence="2 3">
    <name type="scientific">Limnoglobus roseus</name>
    <dbReference type="NCBI Taxonomy" id="2598579"/>
    <lineage>
        <taxon>Bacteria</taxon>
        <taxon>Pseudomonadati</taxon>
        <taxon>Planctomycetota</taxon>
        <taxon>Planctomycetia</taxon>
        <taxon>Gemmatales</taxon>
        <taxon>Gemmataceae</taxon>
        <taxon>Limnoglobus</taxon>
    </lineage>
</organism>
<dbReference type="InterPro" id="IPR013783">
    <property type="entry name" value="Ig-like_fold"/>
</dbReference>
<keyword evidence="1" id="KW-0732">Signal</keyword>
<dbReference type="RefSeq" id="WP_149112541.1">
    <property type="nucleotide sequence ID" value="NZ_CP042425.1"/>
</dbReference>
<dbReference type="EMBL" id="CP042425">
    <property type="protein sequence ID" value="QEL17998.1"/>
    <property type="molecule type" value="Genomic_DNA"/>
</dbReference>
<dbReference type="OrthoDB" id="253784at2"/>
<protein>
    <submittedName>
        <fullName evidence="2">Uncharacterized protein</fullName>
    </submittedName>
</protein>
<name>A0A5C1AM65_9BACT</name>
<dbReference type="Gene3D" id="2.60.40.10">
    <property type="entry name" value="Immunoglobulins"/>
    <property type="match status" value="1"/>
</dbReference>
<keyword evidence="3" id="KW-1185">Reference proteome</keyword>
<feature type="chain" id="PRO_5023044675" evidence="1">
    <location>
        <begin position="21"/>
        <end position="539"/>
    </location>
</feature>
<reference evidence="3" key="1">
    <citation type="submission" date="2019-08" db="EMBL/GenBank/DDBJ databases">
        <title>Limnoglobus roseus gen. nov., sp. nov., a novel freshwater planctomycete with a giant genome from the family Gemmataceae.</title>
        <authorList>
            <person name="Kulichevskaya I.S."/>
            <person name="Naumoff D.G."/>
            <person name="Miroshnikov K."/>
            <person name="Ivanova A."/>
            <person name="Philippov D.A."/>
            <person name="Hakobyan A."/>
            <person name="Rijpstra I.C."/>
            <person name="Sinninghe Damste J.S."/>
            <person name="Liesack W."/>
            <person name="Dedysh S.N."/>
        </authorList>
    </citation>
    <scope>NUCLEOTIDE SEQUENCE [LARGE SCALE GENOMIC DNA]</scope>
    <source>
        <strain evidence="3">PX52</strain>
    </source>
</reference>
<accession>A0A5C1AM65</accession>
<evidence type="ECO:0000313" key="2">
    <source>
        <dbReference type="EMBL" id="QEL17998.1"/>
    </source>
</evidence>
<proteinExistence type="predicted"/>
<dbReference type="AlphaFoldDB" id="A0A5C1AM65"/>
<evidence type="ECO:0000313" key="3">
    <source>
        <dbReference type="Proteomes" id="UP000324974"/>
    </source>
</evidence>
<sequence length="539" mass="58895">MSRFFASVALVIALAAPTPAADPPAGSWKLTFRLNERPVMLLLTFAQADGKWTGEIADATVQFNKDPKFDSVAVAGNTLKFTLSVDKQPFVTFDGVVLKDGKKINGSLSIGGAPLELTDLRPSTLKKLADPFEVMKETLSQSDDAQTVFDSSIIILGQATGKKMKPEEARGIVDRATKMAADYGPRWERTAALRFATVLADQAGFADIALAQARKAERLLTDEDEATVRIEVLETLMRTLTKASKPEDAKKYEVQIQRLEARDYQDYGKTFPPFKADEFKGRKAKTDRVALVEIFSSTELPPTAAFESARDALLKSYKPTDVIVLTYHINISAGLDVMANKGSQDRLEFYANAIQRGTLSFVDGKRAVALQKETTVAASKAIFDALKEKIDDDLEKPAGAKLTLAVTPGEKGFTGKATVADLEKPGEQTFLRFAVVEDRVRYTASNGVRYHHNVVRAMPGGKGFVLKNKTAEQTVTVDPVELRESITKFLDELTKDAESPHGDRPLALKNLKLVAFIQNDSTGDIVAATQVELAATKKE</sequence>
<dbReference type="Proteomes" id="UP000324974">
    <property type="component" value="Chromosome"/>
</dbReference>
<dbReference type="KEGG" id="lrs:PX52LOC_05012"/>
<gene>
    <name evidence="2" type="ORF">PX52LOC_05012</name>
</gene>
<feature type="signal peptide" evidence="1">
    <location>
        <begin position="1"/>
        <end position="20"/>
    </location>
</feature>
<evidence type="ECO:0000256" key="1">
    <source>
        <dbReference type="SAM" id="SignalP"/>
    </source>
</evidence>